<dbReference type="AlphaFoldDB" id="A0A0D0V0M0"/>
<dbReference type="HOGENOM" id="CLU_1896112_0_0_1"/>
<keyword evidence="2" id="KW-1185">Reference proteome</keyword>
<evidence type="ECO:0000313" key="2">
    <source>
        <dbReference type="Proteomes" id="UP000053392"/>
    </source>
</evidence>
<accession>A0A0D0V0M0</accession>
<organism evidence="1 2">
    <name type="scientific">Cryptococcus deuterogattii Ram5</name>
    <dbReference type="NCBI Taxonomy" id="1296110"/>
    <lineage>
        <taxon>Eukaryota</taxon>
        <taxon>Fungi</taxon>
        <taxon>Dikarya</taxon>
        <taxon>Basidiomycota</taxon>
        <taxon>Agaricomycotina</taxon>
        <taxon>Tremellomycetes</taxon>
        <taxon>Tremellales</taxon>
        <taxon>Cryptococcaceae</taxon>
        <taxon>Cryptococcus</taxon>
        <taxon>Cryptococcus gattii species complex</taxon>
    </lineage>
</organism>
<dbReference type="EMBL" id="KN847901">
    <property type="protein sequence ID" value="KIR41011.1"/>
    <property type="molecule type" value="Genomic_DNA"/>
</dbReference>
<protein>
    <submittedName>
        <fullName evidence="1">Uncharacterized protein</fullName>
    </submittedName>
</protein>
<gene>
    <name evidence="1" type="ORF">I313_02959</name>
</gene>
<reference evidence="1 2" key="1">
    <citation type="submission" date="2015-01" db="EMBL/GenBank/DDBJ databases">
        <title>The Genome Sequence of Cryptococcus gattii Ram5.</title>
        <authorList>
            <consortium name="The Broad Institute Genomics Platform"/>
            <person name="Cuomo C."/>
            <person name="Litvintseva A."/>
            <person name="Chen Y."/>
            <person name="Heitman J."/>
            <person name="Sun S."/>
            <person name="Springer D."/>
            <person name="Dromer F."/>
            <person name="Young S."/>
            <person name="Zeng Q."/>
            <person name="Gargeya S."/>
            <person name="Abouelleil A."/>
            <person name="Alvarado L."/>
            <person name="Chapman S.B."/>
            <person name="Gainer-Dewar J."/>
            <person name="Goldberg J."/>
            <person name="Griggs A."/>
            <person name="Gujja S."/>
            <person name="Hansen M."/>
            <person name="Howarth C."/>
            <person name="Imamovic A."/>
            <person name="Larimer J."/>
            <person name="Murphy C."/>
            <person name="Naylor J."/>
            <person name="Pearson M."/>
            <person name="Priest M."/>
            <person name="Roberts A."/>
            <person name="Saif S."/>
            <person name="Shea T."/>
            <person name="Sykes S."/>
            <person name="Wortman J."/>
            <person name="Nusbaum C."/>
            <person name="Birren B."/>
        </authorList>
    </citation>
    <scope>NUCLEOTIDE SEQUENCE [LARGE SCALE GENOMIC DNA]</scope>
    <source>
        <strain evidence="1 2">Ram5</strain>
    </source>
</reference>
<name>A0A0D0V0M0_9TREE</name>
<sequence length="134" mass="16104">MLPQAVLTAFYRLPNKSLLFLSLKHMTPRIILRTLPHLPPRRIPVSHQVFSPNQIRILLSRRRRLRKTRNMLRRRNQSRPQEKMGPIISLRKILTIIFSHLTRAMNILKIKRRLSNSHKRQRERVDFKGFLMNS</sequence>
<evidence type="ECO:0000313" key="1">
    <source>
        <dbReference type="EMBL" id="KIR41011.1"/>
    </source>
</evidence>
<proteinExistence type="predicted"/>
<dbReference type="Proteomes" id="UP000053392">
    <property type="component" value="Unassembled WGS sequence"/>
</dbReference>